<gene>
    <name evidence="2" type="ordered locus">CLD_0524</name>
</gene>
<evidence type="ECO:0000256" key="1">
    <source>
        <dbReference type="SAM" id="Phobius"/>
    </source>
</evidence>
<keyword evidence="1" id="KW-0472">Membrane</keyword>
<dbReference type="HOGENOM" id="CLU_2615704_0_0_9"/>
<dbReference type="RefSeq" id="WP_015957550.1">
    <property type="nucleotide sequence ID" value="NC_010516.1"/>
</dbReference>
<organism evidence="2 3">
    <name type="scientific">Clostridium botulinum (strain Okra / Type B1)</name>
    <dbReference type="NCBI Taxonomy" id="498213"/>
    <lineage>
        <taxon>Bacteria</taxon>
        <taxon>Bacillati</taxon>
        <taxon>Bacillota</taxon>
        <taxon>Clostridia</taxon>
        <taxon>Eubacteriales</taxon>
        <taxon>Clostridiaceae</taxon>
        <taxon>Clostridium</taxon>
    </lineage>
</organism>
<evidence type="ECO:0000313" key="2">
    <source>
        <dbReference type="EMBL" id="ACA44025.1"/>
    </source>
</evidence>
<sequence>MINDAKKKEDLLKLRYFKGILGVLLILAGYMAGIMIKNWELDLMISSVTALLCVSMQCSNITQHHCYEDVRTSNEFFF</sequence>
<protein>
    <submittedName>
        <fullName evidence="2">Uncharacterized protein</fullName>
    </submittedName>
</protein>
<evidence type="ECO:0000313" key="3">
    <source>
        <dbReference type="Proteomes" id="UP000008541"/>
    </source>
</evidence>
<name>B1IE78_CLOBK</name>
<dbReference type="KEGG" id="cbb:CLD_0524"/>
<dbReference type="EMBL" id="CP000939">
    <property type="protein sequence ID" value="ACA44025.1"/>
    <property type="molecule type" value="Genomic_DNA"/>
</dbReference>
<keyword evidence="1" id="KW-1133">Transmembrane helix</keyword>
<proteinExistence type="predicted"/>
<dbReference type="Proteomes" id="UP000008541">
    <property type="component" value="Chromosome"/>
</dbReference>
<keyword evidence="1" id="KW-0812">Transmembrane</keyword>
<feature type="transmembrane region" description="Helical" evidence="1">
    <location>
        <begin position="16"/>
        <end position="36"/>
    </location>
</feature>
<accession>B1IE78</accession>
<dbReference type="AlphaFoldDB" id="B1IE78"/>
<reference evidence="2 3" key="1">
    <citation type="journal article" date="2007" name="PLoS ONE">
        <title>Analysis of the neurotoxin complex genes in Clostridium botulinum A1-A4 and B1 strains: BoNT/A3, /Ba4 and /B1 clusters are located within plasmids.</title>
        <authorList>
            <person name="Smith T.J."/>
            <person name="Hill K.K."/>
            <person name="Foley B.T."/>
            <person name="Detter J.C."/>
            <person name="Munk A.C."/>
            <person name="Bruce D.C."/>
            <person name="Doggett N.A."/>
            <person name="Smith L.A."/>
            <person name="Marks J.D."/>
            <person name="Xie G."/>
            <person name="Brettin T.S."/>
        </authorList>
    </citation>
    <scope>NUCLEOTIDE SEQUENCE [LARGE SCALE GENOMIC DNA]</scope>
    <source>
        <strain evidence="3">Okra / Type B1</strain>
    </source>
</reference>